<evidence type="ECO:0000313" key="2">
    <source>
        <dbReference type="Proteomes" id="UP001159363"/>
    </source>
</evidence>
<gene>
    <name evidence="1" type="ORF">PR048_010149</name>
</gene>
<dbReference type="EMBL" id="JARBHB010000003">
    <property type="protein sequence ID" value="KAJ8890640.1"/>
    <property type="molecule type" value="Genomic_DNA"/>
</dbReference>
<evidence type="ECO:0000313" key="1">
    <source>
        <dbReference type="EMBL" id="KAJ8890640.1"/>
    </source>
</evidence>
<organism evidence="1 2">
    <name type="scientific">Dryococelus australis</name>
    <dbReference type="NCBI Taxonomy" id="614101"/>
    <lineage>
        <taxon>Eukaryota</taxon>
        <taxon>Metazoa</taxon>
        <taxon>Ecdysozoa</taxon>
        <taxon>Arthropoda</taxon>
        <taxon>Hexapoda</taxon>
        <taxon>Insecta</taxon>
        <taxon>Pterygota</taxon>
        <taxon>Neoptera</taxon>
        <taxon>Polyneoptera</taxon>
        <taxon>Phasmatodea</taxon>
        <taxon>Verophasmatodea</taxon>
        <taxon>Anareolatae</taxon>
        <taxon>Phasmatidae</taxon>
        <taxon>Eurycanthinae</taxon>
        <taxon>Dryococelus</taxon>
    </lineage>
</organism>
<comment type="caution">
    <text evidence="1">The sequence shown here is derived from an EMBL/GenBank/DDBJ whole genome shotgun (WGS) entry which is preliminary data.</text>
</comment>
<sequence>MNEIPSQRIGVECVVRNYCGAIFGVSMRRRRRRMSASLLMSIDVLRYPISRHLHGAVSRRQTCRPPRVEEEKALPSNRWRAFLLLLLWQSLLVSHTHVKGVDNGVADVLFWTFDPDEFHVDPPPEVSVIQVDVSNSHNEIVLADCQKDFAIQVDIPNECVLVDKPIHLAVQIDVLNAKLAPKYHGPLSVKRLLTPVTVILEDESRPELFNKCHLEVHLILMCWSESVTRQATSMESPAELIMRVPLLGGGDETACTKICRLYYRQTRCSISNVSAARNWNGLGQNIRDEGSYHLFKKKLMQCLLSRRLDPSSSGERHGDVDSAACRRPLSPTLVTSSVWTHSCDNLRAVSEHEEGGSASSHLVRSDEVAEGDRSVLAARLVPSGEPGSTPGAVTPGFSHLGSVLDDSTGQRIIGATGRKRQCDVCRAIIPTLYNCVTNNTIEIIVYFDRVYDYDSSMTLSWRCACAIRLWESVAGGGEVVGRREHGTRAGAGPISQGMRVERTRRLRPGDQYDQHRHRKWAGHLARMCGRRLDGQSRRRATLCPPPHGAWREFRHGTARRNCG</sequence>
<name>A0ABQ9I1W5_9NEOP</name>
<keyword evidence="2" id="KW-1185">Reference proteome</keyword>
<proteinExistence type="predicted"/>
<reference evidence="1 2" key="1">
    <citation type="submission" date="2023-02" db="EMBL/GenBank/DDBJ databases">
        <title>LHISI_Scaffold_Assembly.</title>
        <authorList>
            <person name="Stuart O.P."/>
            <person name="Cleave R."/>
            <person name="Magrath M.J.L."/>
            <person name="Mikheyev A.S."/>
        </authorList>
    </citation>
    <scope>NUCLEOTIDE SEQUENCE [LARGE SCALE GENOMIC DNA]</scope>
    <source>
        <strain evidence="1">Daus_M_001</strain>
        <tissue evidence="1">Leg muscle</tissue>
    </source>
</reference>
<accession>A0ABQ9I1W5</accession>
<dbReference type="Proteomes" id="UP001159363">
    <property type="component" value="Chromosome 3"/>
</dbReference>
<protein>
    <submittedName>
        <fullName evidence="1">Uncharacterized protein</fullName>
    </submittedName>
</protein>